<sequence>MPPADDEATSYAHEIIHVEDKWAELLPTRIPLRYAFFRYCVLHPPPSSVHSYALHSYLGFCFKVRGVPGNTSAKAIKPASRASLRIKVTTSKGVALDGKVSAHFKDGVYYVQDIALQDEGLHTFHVWIESTVYTSVKPFVHELHVHQFMRLHDDAATLFGGPYGSLRKVVDPHLHGRHEEEKDVAWTDDFLDQCLAKSKTKLRTCDSKWWLRQFVDQGELQAKKQKRLRKRATSNDDDEEQKKLASRRRPRKQARPIRSGDKRDHENYFQGRQKEIKRQRTGQIRIFAHEPLHANETHIVFSKHELHAQLALYSKKQHSS</sequence>
<dbReference type="EMBL" id="CAADRA010006447">
    <property type="protein sequence ID" value="VFT95660.1"/>
    <property type="molecule type" value="Genomic_DNA"/>
</dbReference>
<reference evidence="3 4" key="1">
    <citation type="submission" date="2019-03" db="EMBL/GenBank/DDBJ databases">
        <authorList>
            <person name="Gaulin E."/>
            <person name="Dumas B."/>
        </authorList>
    </citation>
    <scope>NUCLEOTIDE SEQUENCE [LARGE SCALE GENOMIC DNA]</scope>
    <source>
        <strain evidence="3">CBS 568.67</strain>
    </source>
</reference>
<dbReference type="AlphaFoldDB" id="A0A485LFL0"/>
<proteinExistence type="predicted"/>
<feature type="compositionally biased region" description="Basic residues" evidence="1">
    <location>
        <begin position="223"/>
        <end position="232"/>
    </location>
</feature>
<feature type="compositionally biased region" description="Basic and acidic residues" evidence="1">
    <location>
        <begin position="258"/>
        <end position="278"/>
    </location>
</feature>
<dbReference type="Proteomes" id="UP000332933">
    <property type="component" value="Unassembled WGS sequence"/>
</dbReference>
<accession>A0A485LFL0</accession>
<organism evidence="3 4">
    <name type="scientific">Aphanomyces stellatus</name>
    <dbReference type="NCBI Taxonomy" id="120398"/>
    <lineage>
        <taxon>Eukaryota</taxon>
        <taxon>Sar</taxon>
        <taxon>Stramenopiles</taxon>
        <taxon>Oomycota</taxon>
        <taxon>Saprolegniomycetes</taxon>
        <taxon>Saprolegniales</taxon>
        <taxon>Verrucalvaceae</taxon>
        <taxon>Aphanomyces</taxon>
    </lineage>
</organism>
<feature type="compositionally biased region" description="Basic residues" evidence="1">
    <location>
        <begin position="244"/>
        <end position="255"/>
    </location>
</feature>
<evidence type="ECO:0000256" key="1">
    <source>
        <dbReference type="SAM" id="MobiDB-lite"/>
    </source>
</evidence>
<dbReference type="EMBL" id="VJMH01006426">
    <property type="protein sequence ID" value="KAF0689630.1"/>
    <property type="molecule type" value="Genomic_DNA"/>
</dbReference>
<protein>
    <submittedName>
        <fullName evidence="3">Aste57867_18929 protein</fullName>
    </submittedName>
</protein>
<gene>
    <name evidence="3" type="primary">Aste57867_18929</name>
    <name evidence="2" type="ORF">As57867_018865</name>
    <name evidence="3" type="ORF">ASTE57867_18929</name>
</gene>
<keyword evidence="4" id="KW-1185">Reference proteome</keyword>
<reference evidence="2" key="2">
    <citation type="submission" date="2019-06" db="EMBL/GenBank/DDBJ databases">
        <title>Genomics analysis of Aphanomyces spp. identifies a new class of oomycete effector associated with host adaptation.</title>
        <authorList>
            <person name="Gaulin E."/>
        </authorList>
    </citation>
    <scope>NUCLEOTIDE SEQUENCE</scope>
    <source>
        <strain evidence="2">CBS 578.67</strain>
    </source>
</reference>
<evidence type="ECO:0000313" key="2">
    <source>
        <dbReference type="EMBL" id="KAF0689630.1"/>
    </source>
</evidence>
<dbReference type="OrthoDB" id="157117at2759"/>
<name>A0A485LFL0_9STRA</name>
<feature type="region of interest" description="Disordered" evidence="1">
    <location>
        <begin position="222"/>
        <end position="280"/>
    </location>
</feature>
<evidence type="ECO:0000313" key="3">
    <source>
        <dbReference type="EMBL" id="VFT95660.1"/>
    </source>
</evidence>
<evidence type="ECO:0000313" key="4">
    <source>
        <dbReference type="Proteomes" id="UP000332933"/>
    </source>
</evidence>